<dbReference type="Gene3D" id="1.10.10.10">
    <property type="entry name" value="Winged helix-like DNA-binding domain superfamily/Winged helix DNA-binding domain"/>
    <property type="match status" value="1"/>
</dbReference>
<dbReference type="InterPro" id="IPR005119">
    <property type="entry name" value="LysR_subst-bd"/>
</dbReference>
<organism evidence="6">
    <name type="scientific">mine drainage metagenome</name>
    <dbReference type="NCBI Taxonomy" id="410659"/>
    <lineage>
        <taxon>unclassified sequences</taxon>
        <taxon>metagenomes</taxon>
        <taxon>ecological metagenomes</taxon>
    </lineage>
</organism>
<sequence length="316" mass="35124">MKKEQIAASRINYRHLHAFWAVARQGHLTRAAEQLHVSQSALSTQIRELEDRLGTPLFVREGRGLQITEEGSIVFDYAQAIFDLGAEMLATLEGSGQSLVQHLRVGSVATLSRNFQDNLFRPLLPRPDVRLTLESGSLDELLVKLRMHKLDVVLSNRAVAKDAENAWRCKRIARQAVSLIGHPELVPERFRFPRDLQGHKLVLPGSSSEVRARFDALCEEHGIKPAILAEVDDMAMLRLLARDSGALAVLPAVVVQDEIQQGVLRELMRLPGIEEHFYAITVPRRFDPPLLKTMLQAARQDTLSMTGGSTAAPVGS</sequence>
<dbReference type="InterPro" id="IPR036388">
    <property type="entry name" value="WH-like_DNA-bd_sf"/>
</dbReference>
<evidence type="ECO:0000256" key="1">
    <source>
        <dbReference type="ARBA" id="ARBA00009437"/>
    </source>
</evidence>
<dbReference type="SUPFAM" id="SSF53850">
    <property type="entry name" value="Periplasmic binding protein-like II"/>
    <property type="match status" value="1"/>
</dbReference>
<comment type="similarity">
    <text evidence="1">Belongs to the LysR transcriptional regulatory family.</text>
</comment>
<accession>E6PLV6</accession>
<dbReference type="AlphaFoldDB" id="E6PLV6"/>
<comment type="caution">
    <text evidence="6">The sequence shown here is derived from an EMBL/GenBank/DDBJ whole genome shotgun (WGS) entry which is preliminary data.</text>
</comment>
<gene>
    <name evidence="6" type="ORF">CARN2_2180</name>
</gene>
<dbReference type="GO" id="GO:0000976">
    <property type="term" value="F:transcription cis-regulatory region binding"/>
    <property type="evidence" value="ECO:0007669"/>
    <property type="project" value="TreeGrafter"/>
</dbReference>
<dbReference type="PANTHER" id="PTHR30126:SF98">
    <property type="entry name" value="HTH-TYPE TRANSCRIPTIONAL ACTIVATOR BAUR"/>
    <property type="match status" value="1"/>
</dbReference>
<dbReference type="GO" id="GO:0003700">
    <property type="term" value="F:DNA-binding transcription factor activity"/>
    <property type="evidence" value="ECO:0007669"/>
    <property type="project" value="InterPro"/>
</dbReference>
<keyword evidence="2" id="KW-0805">Transcription regulation</keyword>
<evidence type="ECO:0000256" key="3">
    <source>
        <dbReference type="ARBA" id="ARBA00023125"/>
    </source>
</evidence>
<dbReference type="PANTHER" id="PTHR30126">
    <property type="entry name" value="HTH-TYPE TRANSCRIPTIONAL REGULATOR"/>
    <property type="match status" value="1"/>
</dbReference>
<reference evidence="6" key="1">
    <citation type="submission" date="2009-10" db="EMBL/GenBank/DDBJ databases">
        <title>Diversity of trophic interactions inside an arsenic-rich microbial ecosystem.</title>
        <authorList>
            <person name="Bertin P.N."/>
            <person name="Heinrich-Salmeron A."/>
            <person name="Pelletier E."/>
            <person name="Goulhen-Chollet F."/>
            <person name="Arsene-Ploetze F."/>
            <person name="Gallien S."/>
            <person name="Calteau A."/>
            <person name="Vallenet D."/>
            <person name="Casiot C."/>
            <person name="Chane-Woon-Ming B."/>
            <person name="Giloteaux L."/>
            <person name="Barakat M."/>
            <person name="Bonnefoy V."/>
            <person name="Bruneel O."/>
            <person name="Chandler M."/>
            <person name="Cleiss J."/>
            <person name="Duran R."/>
            <person name="Elbaz-Poulichet F."/>
            <person name="Fonknechten N."/>
            <person name="Lauga B."/>
            <person name="Mornico D."/>
            <person name="Ortet P."/>
            <person name="Schaeffer C."/>
            <person name="Siguier P."/>
            <person name="Alexander Thil Smith A."/>
            <person name="Van Dorsselaer A."/>
            <person name="Weissenbach J."/>
            <person name="Medigue C."/>
            <person name="Le Paslier D."/>
        </authorList>
    </citation>
    <scope>NUCLEOTIDE SEQUENCE</scope>
</reference>
<evidence type="ECO:0000313" key="6">
    <source>
        <dbReference type="EMBL" id="CBH95908.1"/>
    </source>
</evidence>
<dbReference type="InterPro" id="IPR000847">
    <property type="entry name" value="LysR_HTH_N"/>
</dbReference>
<dbReference type="PROSITE" id="PS50931">
    <property type="entry name" value="HTH_LYSR"/>
    <property type="match status" value="1"/>
</dbReference>
<proteinExistence type="inferred from homology"/>
<feature type="domain" description="HTH lysR-type" evidence="5">
    <location>
        <begin position="11"/>
        <end position="68"/>
    </location>
</feature>
<evidence type="ECO:0000259" key="5">
    <source>
        <dbReference type="PROSITE" id="PS50931"/>
    </source>
</evidence>
<dbReference type="FunFam" id="1.10.10.10:FF:000001">
    <property type="entry name" value="LysR family transcriptional regulator"/>
    <property type="match status" value="1"/>
</dbReference>
<evidence type="ECO:0000256" key="2">
    <source>
        <dbReference type="ARBA" id="ARBA00023015"/>
    </source>
</evidence>
<dbReference type="Pfam" id="PF00126">
    <property type="entry name" value="HTH_1"/>
    <property type="match status" value="1"/>
</dbReference>
<dbReference type="SUPFAM" id="SSF46785">
    <property type="entry name" value="Winged helix' DNA-binding domain"/>
    <property type="match status" value="1"/>
</dbReference>
<name>E6PLV6_9ZZZZ</name>
<keyword evidence="3" id="KW-0238">DNA-binding</keyword>
<dbReference type="InterPro" id="IPR036390">
    <property type="entry name" value="WH_DNA-bd_sf"/>
</dbReference>
<dbReference type="PRINTS" id="PR00039">
    <property type="entry name" value="HTHLYSR"/>
</dbReference>
<dbReference type="EMBL" id="CABM01000014">
    <property type="protein sequence ID" value="CBH95908.1"/>
    <property type="molecule type" value="Genomic_DNA"/>
</dbReference>
<keyword evidence="4" id="KW-0804">Transcription</keyword>
<protein>
    <submittedName>
        <fullName evidence="6">Putative transcriptional regulator, LysR family</fullName>
    </submittedName>
</protein>
<dbReference type="Gene3D" id="3.40.190.290">
    <property type="match status" value="1"/>
</dbReference>
<dbReference type="Pfam" id="PF03466">
    <property type="entry name" value="LysR_substrate"/>
    <property type="match status" value="1"/>
</dbReference>
<evidence type="ECO:0000256" key="4">
    <source>
        <dbReference type="ARBA" id="ARBA00023163"/>
    </source>
</evidence>